<feature type="domain" description="CCHC-type" evidence="2">
    <location>
        <begin position="18"/>
        <end position="32"/>
    </location>
</feature>
<reference evidence="3 4" key="1">
    <citation type="submission" date="2019-09" db="EMBL/GenBank/DDBJ databases">
        <title>Bird 10,000 Genomes (B10K) Project - Family phase.</title>
        <authorList>
            <person name="Zhang G."/>
        </authorList>
    </citation>
    <scope>NUCLEOTIDE SEQUENCE [LARGE SCALE GENOMIC DNA]</scope>
    <source>
        <strain evidence="3">B10K-DU-001-71</strain>
        <tissue evidence="3">Muscle</tissue>
    </source>
</reference>
<comment type="caution">
    <text evidence="3">The sequence shown here is derived from an EMBL/GenBank/DDBJ whole genome shotgun (WGS) entry which is preliminary data.</text>
</comment>
<dbReference type="InterPro" id="IPR036875">
    <property type="entry name" value="Znf_CCHC_sf"/>
</dbReference>
<dbReference type="InterPro" id="IPR001878">
    <property type="entry name" value="Znf_CCHC"/>
</dbReference>
<evidence type="ECO:0000256" key="1">
    <source>
        <dbReference type="PROSITE-ProRule" id="PRU00047"/>
    </source>
</evidence>
<evidence type="ECO:0000259" key="2">
    <source>
        <dbReference type="PROSITE" id="PS50158"/>
    </source>
</evidence>
<dbReference type="PANTHER" id="PTHR40389:SF3">
    <property type="entry name" value="IGE-BINDING PROTEIN"/>
    <property type="match status" value="1"/>
</dbReference>
<keyword evidence="4" id="KW-1185">Reference proteome</keyword>
<dbReference type="PROSITE" id="PS50158">
    <property type="entry name" value="ZF_CCHC"/>
    <property type="match status" value="1"/>
</dbReference>
<gene>
    <name evidence="3" type="primary">Ervk10_2</name>
    <name evidence="3" type="ORF">DYACAS_R15702</name>
</gene>
<dbReference type="PANTHER" id="PTHR40389">
    <property type="entry name" value="ENDOGENOUS RETROVIRUS GROUP K MEMBER 24 GAG POLYPROTEIN-RELATED"/>
    <property type="match status" value="1"/>
</dbReference>
<sequence>MAAAFAAMKGPPATSGVCFGCSKPGHLKKNCPALKRDKPKTTPVCSWCRRGPHSANQCRPKYDSEGRLIQGYKGNWNQSVERWCRALTQMPQPPSQMPAPQMPNGSLPLIFTQELKTVPNCTY</sequence>
<evidence type="ECO:0000313" key="4">
    <source>
        <dbReference type="Proteomes" id="UP000584415"/>
    </source>
</evidence>
<feature type="non-terminal residue" evidence="3">
    <location>
        <position position="123"/>
    </location>
</feature>
<keyword evidence="1" id="KW-0862">Zinc</keyword>
<protein>
    <submittedName>
        <fullName evidence="3">GAK10 protein</fullName>
    </submittedName>
</protein>
<dbReference type="SUPFAM" id="SSF57756">
    <property type="entry name" value="Retrovirus zinc finger-like domains"/>
    <property type="match status" value="2"/>
</dbReference>
<feature type="non-terminal residue" evidence="3">
    <location>
        <position position="1"/>
    </location>
</feature>
<accession>A0A7K5VF19</accession>
<evidence type="ECO:0000313" key="3">
    <source>
        <dbReference type="EMBL" id="NWU26686.1"/>
    </source>
</evidence>
<dbReference type="AlphaFoldDB" id="A0A7K5VF19"/>
<organism evidence="3 4">
    <name type="scientific">Platysteira castanea</name>
    <dbReference type="NCBI Taxonomy" id="1160851"/>
    <lineage>
        <taxon>Eukaryota</taxon>
        <taxon>Metazoa</taxon>
        <taxon>Chordata</taxon>
        <taxon>Craniata</taxon>
        <taxon>Vertebrata</taxon>
        <taxon>Euteleostomi</taxon>
        <taxon>Archelosauria</taxon>
        <taxon>Archosauria</taxon>
        <taxon>Dinosauria</taxon>
        <taxon>Saurischia</taxon>
        <taxon>Theropoda</taxon>
        <taxon>Coelurosauria</taxon>
        <taxon>Aves</taxon>
        <taxon>Neognathae</taxon>
        <taxon>Neoaves</taxon>
        <taxon>Telluraves</taxon>
        <taxon>Australaves</taxon>
        <taxon>Passeriformes</taxon>
        <taxon>Corvoidea</taxon>
        <taxon>Platysteiridae</taxon>
        <taxon>Platysteira</taxon>
    </lineage>
</organism>
<dbReference type="EMBL" id="VYXC01007812">
    <property type="protein sequence ID" value="NWU26686.1"/>
    <property type="molecule type" value="Genomic_DNA"/>
</dbReference>
<dbReference type="GO" id="GO:0008270">
    <property type="term" value="F:zinc ion binding"/>
    <property type="evidence" value="ECO:0007669"/>
    <property type="project" value="UniProtKB-KW"/>
</dbReference>
<keyword evidence="1" id="KW-0863">Zinc-finger</keyword>
<keyword evidence="1" id="KW-0479">Metal-binding</keyword>
<proteinExistence type="predicted"/>
<dbReference type="GO" id="GO:0003676">
    <property type="term" value="F:nucleic acid binding"/>
    <property type="evidence" value="ECO:0007669"/>
    <property type="project" value="InterPro"/>
</dbReference>
<dbReference type="Proteomes" id="UP000584415">
    <property type="component" value="Unassembled WGS sequence"/>
</dbReference>
<dbReference type="SMART" id="SM00343">
    <property type="entry name" value="ZnF_C2HC"/>
    <property type="match status" value="2"/>
</dbReference>
<dbReference type="InterPro" id="IPR050195">
    <property type="entry name" value="Primate_lentivir_Gag_pol-like"/>
</dbReference>
<dbReference type="Gene3D" id="4.10.60.10">
    <property type="entry name" value="Zinc finger, CCHC-type"/>
    <property type="match status" value="1"/>
</dbReference>
<name>A0A7K5VF19_9CORV</name>